<protein>
    <recommendedName>
        <fullName evidence="2">DUF7099 domain-containing protein</fullName>
    </recommendedName>
</protein>
<name>A0A2J6TL32_9HELO</name>
<dbReference type="InterPro" id="IPR055525">
    <property type="entry name" value="DUF7099"/>
</dbReference>
<organism evidence="3 4">
    <name type="scientific">Hyaloscypha bicolor E</name>
    <dbReference type="NCBI Taxonomy" id="1095630"/>
    <lineage>
        <taxon>Eukaryota</taxon>
        <taxon>Fungi</taxon>
        <taxon>Dikarya</taxon>
        <taxon>Ascomycota</taxon>
        <taxon>Pezizomycotina</taxon>
        <taxon>Leotiomycetes</taxon>
        <taxon>Helotiales</taxon>
        <taxon>Hyaloscyphaceae</taxon>
        <taxon>Hyaloscypha</taxon>
        <taxon>Hyaloscypha bicolor</taxon>
    </lineage>
</organism>
<evidence type="ECO:0000313" key="3">
    <source>
        <dbReference type="EMBL" id="PMD63717.1"/>
    </source>
</evidence>
<sequence length="1028" mass="114341">MSHQDFAAIWLTLQGRLDIDNIVQELTGRYFLESSKQKSDPTLYRATSFAHVVALRAIFDLQRTYLQSSNPSFETKSSILDPRILFSTLSHLLEIKTSAFSAQDGLPDHEAYCGFIGQTQLSGLRALLLQSAHITGRDYEDFTLRLSKAWNRETLRGVDLFVDLLCRQILSELCNGPKESHRQYCKPACGLVNFQDFDRGLCPIEDHDNTLMNAVQNASSASPMSADWFLCALVLYDTMWSTVAAMIQLCIDSQGPKDPNHWSFDAARLTLVPRFKILDQIYRHSKFPTTPQTLEWAQEQTKSLICSGLHPSCFGPECTCLGDNMTGIQHLWKQHISQQARNAIDQHLSHNQYLEVEPSLKEFQAILEERHSTLPVFATEIKHISQKISDDIQDWYPKPPRGSASNKHTPPDDVFLMGCPELHPIPGKDLLRSLKDHSFEGPQPANLSLAEIRLLKDFPANITCNQCAWTSSTISARKVEPLSKLSEYIQEKLRSQRKIAKSRIDRLSSASNLSTLPSHPEILPLRCKGATPRSQIVTTEVVQTTPINTGAQNLRPMVDVGRPTNEQPNRFSTGPRSPPRAVNEGRMSTKSPSLRKPLSIASTYIGSTSSPLTQASTMSRSSSRSDSRQGFSPLPFPSQAECTTLPEVVEPPDPFRLQSPKSVRSSDAASTQSYQSPKYQERKPWSIFKSKGPKTTSSITSYAFFTSGRSLVIWNDAGAICYDLENSPEISVRVVEAGDILLAAGGTRKYAVVSRMGSVITLRSYQDRIKRPFHEMELEEVPFKMAISSNDHYLALKFGTNVRILDTLTGALFHHKLPTQNGRCGQNDHLVSFSTDCLSFIACTRYEPEKVISYHCECQTPANFSSVESSAPSGLVSDSGLSSILLTSKSAFLTTFTERGYPTYLSFHSSPSAHILRDQDLRIGSRIHKAALCATGQNLVLLNDRNQLFLMANPFGREQAPIKIGQVKRQTSVKREVEVAMPGKDEVNVFWVEKGKGVFVTVGLGGGKSRPVEIGVDVEQILAAEHGL</sequence>
<feature type="compositionally biased region" description="Polar residues" evidence="1">
    <location>
        <begin position="659"/>
        <end position="678"/>
    </location>
</feature>
<feature type="region of interest" description="Disordered" evidence="1">
    <location>
        <begin position="548"/>
        <end position="680"/>
    </location>
</feature>
<dbReference type="EMBL" id="KZ613780">
    <property type="protein sequence ID" value="PMD63717.1"/>
    <property type="molecule type" value="Genomic_DNA"/>
</dbReference>
<dbReference type="OrthoDB" id="5411560at2759"/>
<dbReference type="InParanoid" id="A0A2J6TL32"/>
<evidence type="ECO:0000259" key="2">
    <source>
        <dbReference type="Pfam" id="PF23388"/>
    </source>
</evidence>
<feature type="compositionally biased region" description="Polar residues" evidence="1">
    <location>
        <begin position="564"/>
        <end position="575"/>
    </location>
</feature>
<dbReference type="AlphaFoldDB" id="A0A2J6TL32"/>
<proteinExistence type="predicted"/>
<gene>
    <name evidence="3" type="ORF">K444DRAFT_661132</name>
</gene>
<dbReference type="Pfam" id="PF23388">
    <property type="entry name" value="DUF7099"/>
    <property type="match status" value="1"/>
</dbReference>
<dbReference type="RefSeq" id="XP_024740621.1">
    <property type="nucleotide sequence ID" value="XM_024886545.1"/>
</dbReference>
<accession>A0A2J6TL32</accession>
<evidence type="ECO:0000256" key="1">
    <source>
        <dbReference type="SAM" id="MobiDB-lite"/>
    </source>
</evidence>
<evidence type="ECO:0000313" key="4">
    <source>
        <dbReference type="Proteomes" id="UP000235371"/>
    </source>
</evidence>
<dbReference type="STRING" id="1095630.A0A2J6TL32"/>
<reference evidence="3 4" key="1">
    <citation type="submission" date="2016-04" db="EMBL/GenBank/DDBJ databases">
        <title>A degradative enzymes factory behind the ericoid mycorrhizal symbiosis.</title>
        <authorList>
            <consortium name="DOE Joint Genome Institute"/>
            <person name="Martino E."/>
            <person name="Morin E."/>
            <person name="Grelet G."/>
            <person name="Kuo A."/>
            <person name="Kohler A."/>
            <person name="Daghino S."/>
            <person name="Barry K."/>
            <person name="Choi C."/>
            <person name="Cichocki N."/>
            <person name="Clum A."/>
            <person name="Copeland A."/>
            <person name="Hainaut M."/>
            <person name="Haridas S."/>
            <person name="Labutti K."/>
            <person name="Lindquist E."/>
            <person name="Lipzen A."/>
            <person name="Khouja H.-R."/>
            <person name="Murat C."/>
            <person name="Ohm R."/>
            <person name="Olson A."/>
            <person name="Spatafora J."/>
            <person name="Veneault-Fourrey C."/>
            <person name="Henrissat B."/>
            <person name="Grigoriev I."/>
            <person name="Martin F."/>
            <person name="Perotto S."/>
        </authorList>
    </citation>
    <scope>NUCLEOTIDE SEQUENCE [LARGE SCALE GENOMIC DNA]</scope>
    <source>
        <strain evidence="3 4">E</strain>
    </source>
</reference>
<feature type="domain" description="DUF7099" evidence="2">
    <location>
        <begin position="710"/>
        <end position="998"/>
    </location>
</feature>
<dbReference type="GeneID" id="36594622"/>
<keyword evidence="4" id="KW-1185">Reference proteome</keyword>
<dbReference type="Proteomes" id="UP000235371">
    <property type="component" value="Unassembled WGS sequence"/>
</dbReference>
<feature type="compositionally biased region" description="Polar residues" evidence="1">
    <location>
        <begin position="600"/>
        <end position="618"/>
    </location>
</feature>